<dbReference type="FunFam" id="3.40.1160.10:FF:000006">
    <property type="entry name" value="Glutamate 5-kinase"/>
    <property type="match status" value="1"/>
</dbReference>
<comment type="similarity">
    <text evidence="8">Belongs to the glutamate 5-kinase family.</text>
</comment>
<dbReference type="SUPFAM" id="SSF53633">
    <property type="entry name" value="Carbamate kinase-like"/>
    <property type="match status" value="1"/>
</dbReference>
<feature type="domain" description="Aspartate/glutamate/uridylate kinase" evidence="9">
    <location>
        <begin position="4"/>
        <end position="234"/>
    </location>
</feature>
<keyword evidence="5 8" id="KW-0547">Nucleotide-binding</keyword>
<name>A0A7W2R462_9FLAO</name>
<dbReference type="EC" id="2.7.2.11" evidence="8"/>
<dbReference type="InterPro" id="IPR005715">
    <property type="entry name" value="Glu_5kinase/COase_Synthase"/>
</dbReference>
<keyword evidence="7 8" id="KW-0067">ATP-binding</keyword>
<keyword evidence="11" id="KW-1185">Reference proteome</keyword>
<dbReference type="GO" id="GO:0055129">
    <property type="term" value="P:L-proline biosynthetic process"/>
    <property type="evidence" value="ECO:0007669"/>
    <property type="project" value="UniProtKB-UniRule"/>
</dbReference>
<dbReference type="GO" id="GO:0005524">
    <property type="term" value="F:ATP binding"/>
    <property type="evidence" value="ECO:0007669"/>
    <property type="project" value="UniProtKB-KW"/>
</dbReference>
<evidence type="ECO:0000313" key="11">
    <source>
        <dbReference type="Proteomes" id="UP000541857"/>
    </source>
</evidence>
<keyword evidence="1 8" id="KW-0963">Cytoplasm</keyword>
<protein>
    <recommendedName>
        <fullName evidence="8">Glutamate 5-kinase</fullName>
        <ecNumber evidence="8">2.7.2.11</ecNumber>
    </recommendedName>
    <alternativeName>
        <fullName evidence="8">Gamma-glutamyl kinase</fullName>
        <shortName evidence="8">GK</shortName>
    </alternativeName>
</protein>
<dbReference type="HAMAP" id="MF_00456">
    <property type="entry name" value="ProB"/>
    <property type="match status" value="1"/>
</dbReference>
<comment type="catalytic activity">
    <reaction evidence="8">
        <text>L-glutamate + ATP = L-glutamyl 5-phosphate + ADP</text>
        <dbReference type="Rhea" id="RHEA:14877"/>
        <dbReference type="ChEBI" id="CHEBI:29985"/>
        <dbReference type="ChEBI" id="CHEBI:30616"/>
        <dbReference type="ChEBI" id="CHEBI:58274"/>
        <dbReference type="ChEBI" id="CHEBI:456216"/>
        <dbReference type="EC" id="2.7.2.11"/>
    </reaction>
</comment>
<feature type="binding site" evidence="8">
    <location>
        <position position="136"/>
    </location>
    <ligand>
        <name>substrate</name>
    </ligand>
</feature>
<gene>
    <name evidence="8 10" type="primary">proB</name>
    <name evidence="10" type="ORF">H3Z82_11595</name>
</gene>
<evidence type="ECO:0000259" key="9">
    <source>
        <dbReference type="Pfam" id="PF00696"/>
    </source>
</evidence>
<proteinExistence type="inferred from homology"/>
<evidence type="ECO:0000256" key="5">
    <source>
        <dbReference type="ARBA" id="ARBA00022741"/>
    </source>
</evidence>
<dbReference type="UniPathway" id="UPA00098">
    <property type="reaction ID" value="UER00359"/>
</dbReference>
<dbReference type="InterPro" id="IPR001048">
    <property type="entry name" value="Asp/Glu/Uridylate_kinase"/>
</dbReference>
<evidence type="ECO:0000256" key="2">
    <source>
        <dbReference type="ARBA" id="ARBA00022605"/>
    </source>
</evidence>
<dbReference type="AlphaFoldDB" id="A0A7W2R462"/>
<dbReference type="RefSeq" id="WP_182205670.1">
    <property type="nucleotide sequence ID" value="NZ_JACGLT010000008.1"/>
</dbReference>
<dbReference type="CDD" id="cd04242">
    <property type="entry name" value="AAK_G5K_ProB"/>
    <property type="match status" value="1"/>
</dbReference>
<comment type="caution">
    <text evidence="10">The sequence shown here is derived from an EMBL/GenBank/DDBJ whole genome shotgun (WGS) entry which is preliminary data.</text>
</comment>
<dbReference type="GO" id="GO:0004349">
    <property type="term" value="F:glutamate 5-kinase activity"/>
    <property type="evidence" value="ECO:0007669"/>
    <property type="project" value="UniProtKB-UniRule"/>
</dbReference>
<keyword evidence="6 8" id="KW-0418">Kinase</keyword>
<evidence type="ECO:0000256" key="8">
    <source>
        <dbReference type="HAMAP-Rule" id="MF_00456"/>
    </source>
</evidence>
<dbReference type="InterPro" id="IPR041739">
    <property type="entry name" value="G5K_ProB"/>
</dbReference>
<dbReference type="InterPro" id="IPR001057">
    <property type="entry name" value="Glu/AcGlu_kinase"/>
</dbReference>
<sequence>METKRIVVKVGTNVLTNKDNRILGPVLRELVRQISVLNERDVEVILVSSGSAIAGKEILGETSIQDPSIRRQVYSSVGQPRMMRHYYSLFHDYGMRCAQVLATKRDFDPGKHRENMINCYEGLLAEGITPIANEDDATSLTMSMFTDNDELASLVAELLDVDRLIILSDTNGLYTGHPDDEDSTQLKEVSVNQAVEQYVKASGKKEGEGRGGMASKLKIAKGTARKNIPTYIANGKLENVIVDIVDNKEIGTKFINKKEGSTTHSGKTPLPGIKVQ</sequence>
<organism evidence="10 11">
    <name type="scientific">Gelidibacter maritimus</name>
    <dbReference type="NCBI Taxonomy" id="2761487"/>
    <lineage>
        <taxon>Bacteria</taxon>
        <taxon>Pseudomonadati</taxon>
        <taxon>Bacteroidota</taxon>
        <taxon>Flavobacteriia</taxon>
        <taxon>Flavobacteriales</taxon>
        <taxon>Flavobacteriaceae</taxon>
        <taxon>Gelidibacter</taxon>
    </lineage>
</organism>
<comment type="pathway">
    <text evidence="8">Amino-acid biosynthesis; L-proline biosynthesis; L-glutamate 5-semialdehyde from L-glutamate: step 1/2.</text>
</comment>
<dbReference type="Gene3D" id="3.40.1160.10">
    <property type="entry name" value="Acetylglutamate kinase-like"/>
    <property type="match status" value="1"/>
</dbReference>
<evidence type="ECO:0000256" key="1">
    <source>
        <dbReference type="ARBA" id="ARBA00022490"/>
    </source>
</evidence>
<keyword evidence="3 8" id="KW-0641">Proline biosynthesis</keyword>
<evidence type="ECO:0000313" key="10">
    <source>
        <dbReference type="EMBL" id="MBA6153373.1"/>
    </source>
</evidence>
<dbReference type="Proteomes" id="UP000541857">
    <property type="component" value="Unassembled WGS sequence"/>
</dbReference>
<evidence type="ECO:0000256" key="6">
    <source>
        <dbReference type="ARBA" id="ARBA00022777"/>
    </source>
</evidence>
<comment type="caution">
    <text evidence="8">Lacks conserved residue(s) required for the propagation of feature annotation.</text>
</comment>
<comment type="subcellular location">
    <subcellularLocation>
        <location evidence="8">Cytoplasm</location>
    </subcellularLocation>
</comment>
<dbReference type="InterPro" id="IPR011529">
    <property type="entry name" value="Glu_5kinase"/>
</dbReference>
<feature type="binding site" evidence="8">
    <location>
        <begin position="168"/>
        <end position="169"/>
    </location>
    <ligand>
        <name>ATP</name>
        <dbReference type="ChEBI" id="CHEBI:30616"/>
    </ligand>
</feature>
<reference evidence="10 11" key="1">
    <citation type="submission" date="2020-07" db="EMBL/GenBank/DDBJ databases">
        <title>Bacterium isolated from marine sediment.</title>
        <authorList>
            <person name="Shang D."/>
        </authorList>
    </citation>
    <scope>NUCLEOTIDE SEQUENCE [LARGE SCALE GENOMIC DNA]</scope>
    <source>
        <strain evidence="10 11">F6074</strain>
    </source>
</reference>
<dbReference type="PANTHER" id="PTHR43654">
    <property type="entry name" value="GLUTAMATE 5-KINASE"/>
    <property type="match status" value="1"/>
</dbReference>
<keyword evidence="4 8" id="KW-0808">Transferase</keyword>
<accession>A0A7W2R462</accession>
<feature type="binding site" evidence="8">
    <location>
        <position position="148"/>
    </location>
    <ligand>
        <name>substrate</name>
    </ligand>
</feature>
<dbReference type="InterPro" id="IPR036393">
    <property type="entry name" value="AceGlu_kinase-like_sf"/>
</dbReference>
<feature type="binding site" evidence="8">
    <location>
        <position position="49"/>
    </location>
    <ligand>
        <name>substrate</name>
    </ligand>
</feature>
<dbReference type="GO" id="GO:0005829">
    <property type="term" value="C:cytosol"/>
    <property type="evidence" value="ECO:0007669"/>
    <property type="project" value="TreeGrafter"/>
</dbReference>
<keyword evidence="2 8" id="KW-0028">Amino-acid biosynthesis</keyword>
<dbReference type="Pfam" id="PF00696">
    <property type="entry name" value="AA_kinase"/>
    <property type="match status" value="1"/>
</dbReference>
<feature type="binding site" evidence="8">
    <location>
        <position position="9"/>
    </location>
    <ligand>
        <name>ATP</name>
        <dbReference type="ChEBI" id="CHEBI:30616"/>
    </ligand>
</feature>
<dbReference type="PIRSF" id="PIRSF000729">
    <property type="entry name" value="GK"/>
    <property type="match status" value="1"/>
</dbReference>
<comment type="function">
    <text evidence="8">Catalyzes the transfer of a phosphate group to glutamate to form L-glutamate 5-phosphate.</text>
</comment>
<dbReference type="EMBL" id="JACGLT010000008">
    <property type="protein sequence ID" value="MBA6153373.1"/>
    <property type="molecule type" value="Genomic_DNA"/>
</dbReference>
<dbReference type="NCBIfam" id="TIGR01027">
    <property type="entry name" value="proB"/>
    <property type="match status" value="1"/>
</dbReference>
<evidence type="ECO:0000256" key="4">
    <source>
        <dbReference type="ARBA" id="ARBA00022679"/>
    </source>
</evidence>
<evidence type="ECO:0000256" key="7">
    <source>
        <dbReference type="ARBA" id="ARBA00022840"/>
    </source>
</evidence>
<dbReference type="PRINTS" id="PR00474">
    <property type="entry name" value="GLU5KINASE"/>
</dbReference>
<dbReference type="PANTHER" id="PTHR43654:SF1">
    <property type="entry name" value="ISOPENTENYL PHOSPHATE KINASE"/>
    <property type="match status" value="1"/>
</dbReference>
<evidence type="ECO:0000256" key="3">
    <source>
        <dbReference type="ARBA" id="ARBA00022650"/>
    </source>
</evidence>